<keyword evidence="4" id="KW-1185">Reference proteome</keyword>
<dbReference type="Gene3D" id="2.30.30.40">
    <property type="entry name" value="SH3 Domains"/>
    <property type="match status" value="1"/>
</dbReference>
<sequence>MQRVAAKHRVIGRGMVELDERNPSLLNLPIPVPSIPILEPLVSPLIGGTNNNGGGQASPPSNPQPTSTPPSGGGGSGSSGGGSSGGGSSGGGSGSSGGGGNGGGNGNGNGNGGGGGNGGGSTPTTTAQGGGGSTPAPPSSPSPSGNSPAPSGPSNSLLPPFDGGSGGNGSGSSATPGDPNGSGNHLNSGGGQTAPANVGSAPSATHAGVGSSAPAGQVTGVAGALPSDSGSSGYTSSAAAGASPATPTITTGAAVSSHKQLSSGAIAGITVVCLLFLLGLILLLVRRRSIARRSERRDRWWLGGYGSSGSFSIVGAGSARDSQASNGAPENGRMSARSSFATNFDQGLMFRVDSPIASVPEFPPMAEVRERSSLLIPSGGAAARRESLISMMSNGSDPDTQYLVVPDHNVAEPLTPMSVRPFSPSESFAFPKPPAPQQSNSRFSTCSSFVSVPQILTTPLSSAATLVHINSPPRAFTADLPPSATTASFPLQTSTPSVPLSPLVAAENPFADPAKPEFADIETICRPFTPSLEDELAVLPGDRVRVMQVFDDGWAFVEKMGGAGLERNDRGLIPVDCLREAGQALPAFLAQKRVSSYGGADKDGQPGLANAVDEALTGTAI</sequence>
<organism evidence="3 4">
    <name type="scientific">Hydnomerulius pinastri MD-312</name>
    <dbReference type="NCBI Taxonomy" id="994086"/>
    <lineage>
        <taxon>Eukaryota</taxon>
        <taxon>Fungi</taxon>
        <taxon>Dikarya</taxon>
        <taxon>Basidiomycota</taxon>
        <taxon>Agaricomycotina</taxon>
        <taxon>Agaricomycetes</taxon>
        <taxon>Agaricomycetidae</taxon>
        <taxon>Boletales</taxon>
        <taxon>Boletales incertae sedis</taxon>
        <taxon>Leucogyrophana</taxon>
    </lineage>
</organism>
<feature type="transmembrane region" description="Helical" evidence="2">
    <location>
        <begin position="265"/>
        <end position="285"/>
    </location>
</feature>
<keyword evidence="2" id="KW-0472">Membrane</keyword>
<evidence type="ECO:0008006" key="5">
    <source>
        <dbReference type="Google" id="ProtNLM"/>
    </source>
</evidence>
<gene>
    <name evidence="3" type="ORF">HYDPIDRAFT_111987</name>
</gene>
<keyword evidence="2" id="KW-0812">Transmembrane</keyword>
<evidence type="ECO:0000256" key="1">
    <source>
        <dbReference type="SAM" id="MobiDB-lite"/>
    </source>
</evidence>
<name>A0A0C9VGA8_9AGAM</name>
<evidence type="ECO:0000313" key="4">
    <source>
        <dbReference type="Proteomes" id="UP000053820"/>
    </source>
</evidence>
<feature type="region of interest" description="Disordered" evidence="1">
    <location>
        <begin position="46"/>
        <end position="246"/>
    </location>
</feature>
<keyword evidence="2" id="KW-1133">Transmembrane helix</keyword>
<dbReference type="InterPro" id="IPR036028">
    <property type="entry name" value="SH3-like_dom_sf"/>
</dbReference>
<dbReference type="SUPFAM" id="SSF50044">
    <property type="entry name" value="SH3-domain"/>
    <property type="match status" value="1"/>
</dbReference>
<reference evidence="3 4" key="1">
    <citation type="submission" date="2014-04" db="EMBL/GenBank/DDBJ databases">
        <title>Evolutionary Origins and Diversification of the Mycorrhizal Mutualists.</title>
        <authorList>
            <consortium name="DOE Joint Genome Institute"/>
            <consortium name="Mycorrhizal Genomics Consortium"/>
            <person name="Kohler A."/>
            <person name="Kuo A."/>
            <person name="Nagy L.G."/>
            <person name="Floudas D."/>
            <person name="Copeland A."/>
            <person name="Barry K.W."/>
            <person name="Cichocki N."/>
            <person name="Veneault-Fourrey C."/>
            <person name="LaButti K."/>
            <person name="Lindquist E.A."/>
            <person name="Lipzen A."/>
            <person name="Lundell T."/>
            <person name="Morin E."/>
            <person name="Murat C."/>
            <person name="Riley R."/>
            <person name="Ohm R."/>
            <person name="Sun H."/>
            <person name="Tunlid A."/>
            <person name="Henrissat B."/>
            <person name="Grigoriev I.V."/>
            <person name="Hibbett D.S."/>
            <person name="Martin F."/>
        </authorList>
    </citation>
    <scope>NUCLEOTIDE SEQUENCE [LARGE SCALE GENOMIC DNA]</scope>
    <source>
        <strain evidence="3 4">MD-312</strain>
    </source>
</reference>
<dbReference type="HOGENOM" id="CLU_027659_0_0_1"/>
<evidence type="ECO:0000256" key="2">
    <source>
        <dbReference type="SAM" id="Phobius"/>
    </source>
</evidence>
<evidence type="ECO:0000313" key="3">
    <source>
        <dbReference type="EMBL" id="KIJ64609.1"/>
    </source>
</evidence>
<feature type="compositionally biased region" description="Low complexity" evidence="1">
    <location>
        <begin position="142"/>
        <end position="154"/>
    </location>
</feature>
<dbReference type="EMBL" id="KN839846">
    <property type="protein sequence ID" value="KIJ64609.1"/>
    <property type="molecule type" value="Genomic_DNA"/>
</dbReference>
<accession>A0A0C9VGA8</accession>
<protein>
    <recommendedName>
        <fullName evidence="5">SH3 domain-containing protein</fullName>
    </recommendedName>
</protein>
<dbReference type="Proteomes" id="UP000053820">
    <property type="component" value="Unassembled WGS sequence"/>
</dbReference>
<feature type="compositionally biased region" description="Gly residues" evidence="1">
    <location>
        <begin position="71"/>
        <end position="121"/>
    </location>
</feature>
<feature type="compositionally biased region" description="Low complexity" evidence="1">
    <location>
        <begin position="226"/>
        <end position="246"/>
    </location>
</feature>
<dbReference type="AlphaFoldDB" id="A0A0C9VGA8"/>
<dbReference type="OrthoDB" id="5340910at2759"/>
<proteinExistence type="predicted"/>